<keyword evidence="3" id="KW-1185">Reference proteome</keyword>
<comment type="caution">
    <text evidence="2">The sequence shown here is derived from an EMBL/GenBank/DDBJ whole genome shotgun (WGS) entry which is preliminary data.</text>
</comment>
<feature type="domain" description="Transposase DDE" evidence="1">
    <location>
        <begin position="20"/>
        <end position="291"/>
    </location>
</feature>
<name>A0A286U0R9_9BACT</name>
<evidence type="ECO:0000259" key="1">
    <source>
        <dbReference type="Pfam" id="PF13701"/>
    </source>
</evidence>
<dbReference type="RefSeq" id="WP_096895111.1">
    <property type="nucleotide sequence ID" value="NZ_BAOS01000027.1"/>
</dbReference>
<proteinExistence type="predicted"/>
<evidence type="ECO:0000313" key="3">
    <source>
        <dbReference type="Proteomes" id="UP000218542"/>
    </source>
</evidence>
<sequence>MKKNVFKSKCKINKIGVTNDTLTGRGGMSLFVKYLSSVEIYPLLEEFFGDIRKSGKGLPVWNIFKQIFCWFYDGTSRHLNSFDQLRADEGYASVIENSQTEMVSSHQIKRFYKSFSWVCGGPFRKILRKMFIWRLRRENPEVIDLTLDTMVMDNDEAQKRYGVQPTYKKVKGFQPLQAIWNGKIVDAVFRGGKKHSNYGNTVVNMMRDLVRVIREEYSETVTIIVRLDSGFFDEKILQACDNLGVGFICTGKMYKGVKEYVGVQLEDQWVNYSNRVPERSINYPGYTKVSWLRYY</sequence>
<gene>
    <name evidence="2" type="ORF">SCALIN_C27_0138</name>
</gene>
<organism evidence="2 3">
    <name type="scientific">Candidatus Scalindua japonica</name>
    <dbReference type="NCBI Taxonomy" id="1284222"/>
    <lineage>
        <taxon>Bacteria</taxon>
        <taxon>Pseudomonadati</taxon>
        <taxon>Planctomycetota</taxon>
        <taxon>Candidatus Brocadiia</taxon>
        <taxon>Candidatus Brocadiales</taxon>
        <taxon>Candidatus Scalinduaceae</taxon>
        <taxon>Candidatus Scalindua</taxon>
    </lineage>
</organism>
<dbReference type="EMBL" id="BAOS01000027">
    <property type="protein sequence ID" value="GAX61743.1"/>
    <property type="molecule type" value="Genomic_DNA"/>
</dbReference>
<dbReference type="InterPro" id="IPR025668">
    <property type="entry name" value="Tnp_DDE_dom"/>
</dbReference>
<dbReference type="OrthoDB" id="5410107at2"/>
<dbReference type="Pfam" id="PF13701">
    <property type="entry name" value="DDE_Tnp_1_4"/>
    <property type="match status" value="1"/>
</dbReference>
<protein>
    <submittedName>
        <fullName evidence="2">NAD-dependent aldehyde dehydrogenase</fullName>
    </submittedName>
</protein>
<reference evidence="3" key="1">
    <citation type="journal article" date="2017" name="Environ. Microbiol. Rep.">
        <title>Genetic Diversity of Marine Anaerobic Ammonium-Oxidizing Bacteria as Revealed by Genomic and Proteomic Analyses of 'Candidatus Scalindua japonica'.</title>
        <authorList>
            <person name="Oshiki M."/>
            <person name="Mizuto K."/>
            <person name="Kimura Z."/>
            <person name="Kindaichi T."/>
            <person name="Satoh H."/>
            <person name="Okabe S."/>
        </authorList>
    </citation>
    <scope>NUCLEOTIDE SEQUENCE [LARGE SCALE GENOMIC DNA]</scope>
    <source>
        <strain evidence="3">husup-a2</strain>
    </source>
</reference>
<dbReference type="Proteomes" id="UP000218542">
    <property type="component" value="Unassembled WGS sequence"/>
</dbReference>
<accession>A0A286U0R9</accession>
<dbReference type="AlphaFoldDB" id="A0A286U0R9"/>
<evidence type="ECO:0000313" key="2">
    <source>
        <dbReference type="EMBL" id="GAX61743.1"/>
    </source>
</evidence>